<gene>
    <name evidence="2" type="ORF">MSP8886_01811</name>
</gene>
<dbReference type="RefSeq" id="WP_067015227.1">
    <property type="nucleotide sequence ID" value="NZ_FLOB01000003.1"/>
</dbReference>
<dbReference type="AlphaFoldDB" id="A0A1A8TBS0"/>
<dbReference type="STRING" id="1792290.MSP8886_01811"/>
<proteinExistence type="predicted"/>
<reference evidence="2 3" key="1">
    <citation type="submission" date="2016-06" db="EMBL/GenBank/DDBJ databases">
        <authorList>
            <person name="Kjaerup R.B."/>
            <person name="Dalgaard T.S."/>
            <person name="Juul-Madsen H.R."/>
        </authorList>
    </citation>
    <scope>NUCLEOTIDE SEQUENCE [LARGE SCALE GENOMIC DNA]</scope>
    <source>
        <strain evidence="2 3">CECT 8886</strain>
    </source>
</reference>
<dbReference type="Proteomes" id="UP000092544">
    <property type="component" value="Unassembled WGS sequence"/>
</dbReference>
<accession>A0A1A8TBS0</accession>
<organism evidence="2 3">
    <name type="scientific">Marinomonas spartinae</name>
    <dbReference type="NCBI Taxonomy" id="1792290"/>
    <lineage>
        <taxon>Bacteria</taxon>
        <taxon>Pseudomonadati</taxon>
        <taxon>Pseudomonadota</taxon>
        <taxon>Gammaproteobacteria</taxon>
        <taxon>Oceanospirillales</taxon>
        <taxon>Oceanospirillaceae</taxon>
        <taxon>Marinomonas</taxon>
    </lineage>
</organism>
<feature type="domain" description="Phage tail assembly chaperone-like" evidence="1">
    <location>
        <begin position="21"/>
        <end position="78"/>
    </location>
</feature>
<dbReference type="Pfam" id="PF16778">
    <property type="entry name" value="Phage_tail_APC"/>
    <property type="match status" value="1"/>
</dbReference>
<name>A0A1A8TBS0_9GAMM</name>
<sequence length="83" mass="9422">MIKNIKSAEDIQADIDIKKAADVRATRNVLVDRVTREINRLEDAGKDAKAWRDYRVVLRNVPEQAGFPQEIDWGKQPAAFTGK</sequence>
<evidence type="ECO:0000259" key="1">
    <source>
        <dbReference type="Pfam" id="PF16778"/>
    </source>
</evidence>
<evidence type="ECO:0000313" key="2">
    <source>
        <dbReference type="EMBL" id="SBS30431.1"/>
    </source>
</evidence>
<evidence type="ECO:0000313" key="3">
    <source>
        <dbReference type="Proteomes" id="UP000092544"/>
    </source>
</evidence>
<dbReference type="InterPro" id="IPR031893">
    <property type="entry name" value="Phage_tail_APC"/>
</dbReference>
<protein>
    <recommendedName>
        <fullName evidence="1">Phage tail assembly chaperone-like domain-containing protein</fullName>
    </recommendedName>
</protein>
<dbReference type="EMBL" id="FLOB01000003">
    <property type="protein sequence ID" value="SBS30431.1"/>
    <property type="molecule type" value="Genomic_DNA"/>
</dbReference>
<keyword evidence="3" id="KW-1185">Reference proteome</keyword>